<dbReference type="Gene3D" id="2.40.160.10">
    <property type="entry name" value="Porin"/>
    <property type="match status" value="1"/>
</dbReference>
<evidence type="ECO:0000313" key="1">
    <source>
        <dbReference type="EMBL" id="PTU32122.1"/>
    </source>
</evidence>
<dbReference type="InterPro" id="IPR023614">
    <property type="entry name" value="Porin_dom_sf"/>
</dbReference>
<keyword evidence="2" id="KW-1185">Reference proteome</keyword>
<evidence type="ECO:0000313" key="2">
    <source>
        <dbReference type="Proteomes" id="UP000244248"/>
    </source>
</evidence>
<dbReference type="EMBL" id="QANS01000002">
    <property type="protein sequence ID" value="PTU32122.1"/>
    <property type="molecule type" value="Genomic_DNA"/>
</dbReference>
<protein>
    <recommendedName>
        <fullName evidence="3">Porin</fullName>
    </recommendedName>
</protein>
<dbReference type="InterPro" id="IPR010870">
    <property type="entry name" value="Porin_O/P"/>
</dbReference>
<reference evidence="1 2" key="1">
    <citation type="submission" date="2018-04" db="EMBL/GenBank/DDBJ databases">
        <title>Novel species isolated from glacier.</title>
        <authorList>
            <person name="Liu Q."/>
            <person name="Xin Y.-H."/>
        </authorList>
    </citation>
    <scope>NUCLEOTIDE SEQUENCE [LARGE SCALE GENOMIC DNA]</scope>
    <source>
        <strain evidence="1 2">GT1R17</strain>
    </source>
</reference>
<dbReference type="Pfam" id="PF07396">
    <property type="entry name" value="Porin_O_P"/>
    <property type="match status" value="1"/>
</dbReference>
<gene>
    <name evidence="1" type="ORF">CJD38_05490</name>
</gene>
<sequence>MAAIAPAAFADTPTTKGGLTIKSDDGRFEATVGGRIHFDGTALNVDDNTIGTNENGGFYFRRVFITLKGKAFGWMYNIDEDISNTSKDAPTISKQAGAGAGFNDVWIGKSFGDTTVYVGQRKPFRSLDELASNNDTVFMERNVLSANGILGGRDYTDGVFVKYTANNLWIGASGYSQTKVGKGNTEGLGGNVRVAYAPINSEGALLHIGASYTVDQFDLIASNPGYGNPTAGYATSLGKSGIGFNVFSGFTTNANTAKVNTLTVEAMGVIGPVFLQGEYGSAKYKRDGDAKDGQKVNAFSATASWFITGESRPYKAADATYGAAKINGVDGAVEVAVRYDNIKNKDTDAKVSAVTVGANYYFNPNVRFMVDYAFANAEGATNVVVGESTKPKALMARAQFAF</sequence>
<organism evidence="1 2">
    <name type="scientific">Stenotrophobium rhamnosiphilum</name>
    <dbReference type="NCBI Taxonomy" id="2029166"/>
    <lineage>
        <taxon>Bacteria</taxon>
        <taxon>Pseudomonadati</taxon>
        <taxon>Pseudomonadota</taxon>
        <taxon>Gammaproteobacteria</taxon>
        <taxon>Nevskiales</taxon>
        <taxon>Nevskiaceae</taxon>
        <taxon>Stenotrophobium</taxon>
    </lineage>
</organism>
<dbReference type="Proteomes" id="UP000244248">
    <property type="component" value="Unassembled WGS sequence"/>
</dbReference>
<name>A0A2T5MHQ5_9GAMM</name>
<comment type="caution">
    <text evidence="1">The sequence shown here is derived from an EMBL/GenBank/DDBJ whole genome shotgun (WGS) entry which is preliminary data.</text>
</comment>
<evidence type="ECO:0008006" key="3">
    <source>
        <dbReference type="Google" id="ProtNLM"/>
    </source>
</evidence>
<dbReference type="SUPFAM" id="SSF56935">
    <property type="entry name" value="Porins"/>
    <property type="match status" value="1"/>
</dbReference>
<dbReference type="AlphaFoldDB" id="A0A2T5MHQ5"/>
<accession>A0A2T5MHQ5</accession>
<proteinExistence type="predicted"/>